<protein>
    <recommendedName>
        <fullName evidence="3">Glycosyltransferase family 25 protein</fullName>
    </recommendedName>
</protein>
<dbReference type="eggNOG" id="ENOG502SHPA">
    <property type="taxonomic scope" value="Eukaryota"/>
</dbReference>
<sequence>MLAGQTLADSSGIYVISLPRRYDRKRDMERLRRALNLKWSYVDALDADDSAISRIIERVRLERSKSRSYVEDSTEVKAPSLEYFHWPEDMDLNTLSRATINPSGADGWGSEHALPSQWPGTGPAPLLVDPLMCATENNTIPPYTPSAPPYKLLTPAKVACWHSHLSVIRNIANKPGNSTTLDEVYIILEDDVDMEYDIKERLWDMWPALPPHWDMLFLGHCWSNESLHPALPLPPYSAFSPLHPSNAPKCTHAYAVTKAGAARLLLHLRYPPFAYSRAIDQAYAWLIQSGRLRAFSVVPSIVIQRKVGQSDVWDEEHGGTGSEWRDTLVHGVLGTS</sequence>
<reference evidence="1 2" key="1">
    <citation type="journal article" date="2012" name="Science">
        <title>The Paleozoic origin of enzymatic lignin decomposition reconstructed from 31 fungal genomes.</title>
        <authorList>
            <person name="Floudas D."/>
            <person name="Binder M."/>
            <person name="Riley R."/>
            <person name="Barry K."/>
            <person name="Blanchette R.A."/>
            <person name="Henrissat B."/>
            <person name="Martinez A.T."/>
            <person name="Otillar R."/>
            <person name="Spatafora J.W."/>
            <person name="Yadav J.S."/>
            <person name="Aerts A."/>
            <person name="Benoit I."/>
            <person name="Boyd A."/>
            <person name="Carlson A."/>
            <person name="Copeland A."/>
            <person name="Coutinho P.M."/>
            <person name="de Vries R.P."/>
            <person name="Ferreira P."/>
            <person name="Findley K."/>
            <person name="Foster B."/>
            <person name="Gaskell J."/>
            <person name="Glotzer D."/>
            <person name="Gorecki P."/>
            <person name="Heitman J."/>
            <person name="Hesse C."/>
            <person name="Hori C."/>
            <person name="Igarashi K."/>
            <person name="Jurgens J.A."/>
            <person name="Kallen N."/>
            <person name="Kersten P."/>
            <person name="Kohler A."/>
            <person name="Kuees U."/>
            <person name="Kumar T.K.A."/>
            <person name="Kuo A."/>
            <person name="LaButti K."/>
            <person name="Larrondo L.F."/>
            <person name="Lindquist E."/>
            <person name="Ling A."/>
            <person name="Lombard V."/>
            <person name="Lucas S."/>
            <person name="Lundell T."/>
            <person name="Martin R."/>
            <person name="McLaughlin D.J."/>
            <person name="Morgenstern I."/>
            <person name="Morin E."/>
            <person name="Murat C."/>
            <person name="Nagy L.G."/>
            <person name="Nolan M."/>
            <person name="Ohm R.A."/>
            <person name="Patyshakuliyeva A."/>
            <person name="Rokas A."/>
            <person name="Ruiz-Duenas F.J."/>
            <person name="Sabat G."/>
            <person name="Salamov A."/>
            <person name="Samejima M."/>
            <person name="Schmutz J."/>
            <person name="Slot J.C."/>
            <person name="St John F."/>
            <person name="Stenlid J."/>
            <person name="Sun H."/>
            <person name="Sun S."/>
            <person name="Syed K."/>
            <person name="Tsang A."/>
            <person name="Wiebenga A."/>
            <person name="Young D."/>
            <person name="Pisabarro A."/>
            <person name="Eastwood D.C."/>
            <person name="Martin F."/>
            <person name="Cullen D."/>
            <person name="Grigoriev I.V."/>
            <person name="Hibbett D.S."/>
        </authorList>
    </citation>
    <scope>NUCLEOTIDE SEQUENCE [LARGE SCALE GENOMIC DNA]</scope>
    <source>
        <strain evidence="1 2">ATCC 11539</strain>
    </source>
</reference>
<dbReference type="OrthoDB" id="47375at2759"/>
<organism evidence="1 2">
    <name type="scientific">Gloeophyllum trabeum (strain ATCC 11539 / FP-39264 / Madison 617)</name>
    <name type="common">Brown rot fungus</name>
    <dbReference type="NCBI Taxonomy" id="670483"/>
    <lineage>
        <taxon>Eukaryota</taxon>
        <taxon>Fungi</taxon>
        <taxon>Dikarya</taxon>
        <taxon>Basidiomycota</taxon>
        <taxon>Agaricomycotina</taxon>
        <taxon>Agaricomycetes</taxon>
        <taxon>Gloeophyllales</taxon>
        <taxon>Gloeophyllaceae</taxon>
        <taxon>Gloeophyllum</taxon>
    </lineage>
</organism>
<dbReference type="OMA" id="CWSNESH"/>
<name>S7S5I3_GLOTA</name>
<dbReference type="GeneID" id="19301162"/>
<accession>S7S5I3</accession>
<dbReference type="HOGENOM" id="CLU_040950_0_0_1"/>
<proteinExistence type="predicted"/>
<evidence type="ECO:0000313" key="2">
    <source>
        <dbReference type="Proteomes" id="UP000030669"/>
    </source>
</evidence>
<dbReference type="AlphaFoldDB" id="S7S5I3"/>
<dbReference type="KEGG" id="gtr:GLOTRDRAFT_124971"/>
<dbReference type="RefSeq" id="XP_007861457.1">
    <property type="nucleotide sequence ID" value="XM_007863266.1"/>
</dbReference>
<evidence type="ECO:0008006" key="3">
    <source>
        <dbReference type="Google" id="ProtNLM"/>
    </source>
</evidence>
<dbReference type="EMBL" id="KB469296">
    <property type="protein sequence ID" value="EPQ61244.1"/>
    <property type="molecule type" value="Genomic_DNA"/>
</dbReference>
<gene>
    <name evidence="1" type="ORF">GLOTRDRAFT_124971</name>
</gene>
<keyword evidence="2" id="KW-1185">Reference proteome</keyword>
<evidence type="ECO:0000313" key="1">
    <source>
        <dbReference type="EMBL" id="EPQ61244.1"/>
    </source>
</evidence>
<dbReference type="Proteomes" id="UP000030669">
    <property type="component" value="Unassembled WGS sequence"/>
</dbReference>
<dbReference type="STRING" id="670483.S7S5I3"/>